<accession>A0A6J4QDG1</accession>
<sequence length="84" mass="9256">MQTHEVLEQIPAVAEAMQKARSTGSARWKVAAREPGHDEAAEVPVANYAQARSLALALSEVGFRITVLDEEGRVRLNLWPPHLI</sequence>
<reference evidence="1" key="1">
    <citation type="submission" date="2020-02" db="EMBL/GenBank/DDBJ databases">
        <authorList>
            <person name="Meier V. D."/>
        </authorList>
    </citation>
    <scope>NUCLEOTIDE SEQUENCE</scope>
    <source>
        <strain evidence="1">AVDCRST_MAG51</strain>
    </source>
</reference>
<proteinExistence type="predicted"/>
<evidence type="ECO:0000313" key="1">
    <source>
        <dbReference type="EMBL" id="CAA9439928.1"/>
    </source>
</evidence>
<dbReference type="AlphaFoldDB" id="A0A6J4QDG1"/>
<protein>
    <submittedName>
        <fullName evidence="1">Uncharacterized protein</fullName>
    </submittedName>
</protein>
<name>A0A6J4QDG1_9BURK</name>
<dbReference type="EMBL" id="CADCUX010000692">
    <property type="protein sequence ID" value="CAA9439928.1"/>
    <property type="molecule type" value="Genomic_DNA"/>
</dbReference>
<gene>
    <name evidence="1" type="ORF">AVDCRST_MAG51-3223</name>
</gene>
<organism evidence="1">
    <name type="scientific">uncultured Ramlibacter sp</name>
    <dbReference type="NCBI Taxonomy" id="260755"/>
    <lineage>
        <taxon>Bacteria</taxon>
        <taxon>Pseudomonadati</taxon>
        <taxon>Pseudomonadota</taxon>
        <taxon>Betaproteobacteria</taxon>
        <taxon>Burkholderiales</taxon>
        <taxon>Comamonadaceae</taxon>
        <taxon>Ramlibacter</taxon>
        <taxon>environmental samples</taxon>
    </lineage>
</organism>